<comment type="caution">
    <text evidence="1">The sequence shown here is derived from an EMBL/GenBank/DDBJ whole genome shotgun (WGS) entry which is preliminary data.</text>
</comment>
<dbReference type="RefSeq" id="WP_157561709.1">
    <property type="nucleotide sequence ID" value="NZ_WQKZ01000001.1"/>
</dbReference>
<gene>
    <name evidence="1" type="ORF">GO988_01210</name>
</gene>
<dbReference type="AlphaFoldDB" id="A0A7K1T949"/>
<reference evidence="1 2" key="1">
    <citation type="submission" date="2019-12" db="EMBL/GenBank/DDBJ databases">
        <title>Hymenobacter sp. HMF4947 Genome sequencing and assembly.</title>
        <authorList>
            <person name="Kang H."/>
            <person name="Cha I."/>
            <person name="Kim H."/>
            <person name="Joh K."/>
        </authorList>
    </citation>
    <scope>NUCLEOTIDE SEQUENCE [LARGE SCALE GENOMIC DNA]</scope>
    <source>
        <strain evidence="1 2">HMF4947</strain>
    </source>
</reference>
<dbReference type="Proteomes" id="UP000441336">
    <property type="component" value="Unassembled WGS sequence"/>
</dbReference>
<dbReference type="EMBL" id="WQKZ01000001">
    <property type="protein sequence ID" value="MVN74936.1"/>
    <property type="molecule type" value="Genomic_DNA"/>
</dbReference>
<evidence type="ECO:0000313" key="1">
    <source>
        <dbReference type="EMBL" id="MVN74936.1"/>
    </source>
</evidence>
<proteinExistence type="predicted"/>
<name>A0A7K1T949_9BACT</name>
<protein>
    <submittedName>
        <fullName evidence="1">STAS/SEC14 domain-containing protein</fullName>
    </submittedName>
</protein>
<organism evidence="1 2">
    <name type="scientific">Hymenobacter ginkgonis</name>
    <dbReference type="NCBI Taxonomy" id="2682976"/>
    <lineage>
        <taxon>Bacteria</taxon>
        <taxon>Pseudomonadati</taxon>
        <taxon>Bacteroidota</taxon>
        <taxon>Cytophagia</taxon>
        <taxon>Cytophagales</taxon>
        <taxon>Hymenobacteraceae</taxon>
        <taxon>Hymenobacter</taxon>
    </lineage>
</organism>
<sequence length="143" mass="15831">MSTELINGFGKIYLRISYDAANHWVFNEWIGYQTYVGIVAGADACLLPLVEHSCAYLLNDNRQVIGPWDHAVEWIVTNWAPRAIAGGLTHFANVVSAEALAATSARAMALGLEGQCQMHLFADIELAQQWLRDAQLHAQPKHT</sequence>
<accession>A0A7K1T949</accession>
<keyword evidence="2" id="KW-1185">Reference proteome</keyword>
<evidence type="ECO:0000313" key="2">
    <source>
        <dbReference type="Proteomes" id="UP000441336"/>
    </source>
</evidence>